<gene>
    <name evidence="1" type="ORF">ABVK25_012319</name>
</gene>
<reference evidence="1 2" key="1">
    <citation type="submission" date="2024-09" db="EMBL/GenBank/DDBJ databases">
        <title>Rethinking Asexuality: The Enigmatic Case of Functional Sexual Genes in Lepraria (Stereocaulaceae).</title>
        <authorList>
            <person name="Doellman M."/>
            <person name="Sun Y."/>
            <person name="Barcenas-Pena A."/>
            <person name="Lumbsch H.T."/>
            <person name="Grewe F."/>
        </authorList>
    </citation>
    <scope>NUCLEOTIDE SEQUENCE [LARGE SCALE GENOMIC DNA]</scope>
    <source>
        <strain evidence="1 2">Grewe 0041</strain>
    </source>
</reference>
<dbReference type="EMBL" id="JBHFEH010000182">
    <property type="protein sequence ID" value="KAL2044615.1"/>
    <property type="molecule type" value="Genomic_DNA"/>
</dbReference>
<organism evidence="1 2">
    <name type="scientific">Lepraria finkii</name>
    <dbReference type="NCBI Taxonomy" id="1340010"/>
    <lineage>
        <taxon>Eukaryota</taxon>
        <taxon>Fungi</taxon>
        <taxon>Dikarya</taxon>
        <taxon>Ascomycota</taxon>
        <taxon>Pezizomycotina</taxon>
        <taxon>Lecanoromycetes</taxon>
        <taxon>OSLEUM clade</taxon>
        <taxon>Lecanoromycetidae</taxon>
        <taxon>Lecanorales</taxon>
        <taxon>Lecanorineae</taxon>
        <taxon>Stereocaulaceae</taxon>
        <taxon>Lepraria</taxon>
    </lineage>
</organism>
<accession>A0ABR4AFS9</accession>
<name>A0ABR4AFS9_9LECA</name>
<dbReference type="Proteomes" id="UP001590951">
    <property type="component" value="Unassembled WGS sequence"/>
</dbReference>
<sequence length="248" mass="27436">MALVTSPNPIPGLHYQPTLNDLVDSTDAYNTLTDSEELRSEISCVHLQDLAEIFVKYNVHDRLGVHLIHSHAKIATGRVMLGHNFTDPSGCWTRPTALEEVNLAEVRGHIFMLVEEDRFVAYEYVEGRVNGLSSVSSSFFNDFAAYVRLNGLGDTVGLQIRGQTTEDLVEFDFGDCGTVMLNAQNTHHDTPFRTTGWVFSCNEGITSFKGVESHAPTTKGPHKVFIDGKLTPDVLALKAILRRFNAIG</sequence>
<comment type="caution">
    <text evidence="1">The sequence shown here is derived from an EMBL/GenBank/DDBJ whole genome shotgun (WGS) entry which is preliminary data.</text>
</comment>
<evidence type="ECO:0000313" key="2">
    <source>
        <dbReference type="Proteomes" id="UP001590951"/>
    </source>
</evidence>
<evidence type="ECO:0000313" key="1">
    <source>
        <dbReference type="EMBL" id="KAL2044615.1"/>
    </source>
</evidence>
<proteinExistence type="predicted"/>
<keyword evidence="2" id="KW-1185">Reference proteome</keyword>
<protein>
    <submittedName>
        <fullName evidence="1">Uncharacterized protein</fullName>
    </submittedName>
</protein>